<dbReference type="EMBL" id="VDES01000002">
    <property type="protein sequence ID" value="MBA1373918.1"/>
    <property type="molecule type" value="Genomic_DNA"/>
</dbReference>
<keyword evidence="1" id="KW-0472">Membrane</keyword>
<feature type="transmembrane region" description="Helical" evidence="1">
    <location>
        <begin position="253"/>
        <end position="275"/>
    </location>
</feature>
<organism evidence="2 3">
    <name type="scientific">Sphingomonas ursincola</name>
    <dbReference type="NCBI Taxonomy" id="56361"/>
    <lineage>
        <taxon>Bacteria</taxon>
        <taxon>Pseudomonadati</taxon>
        <taxon>Pseudomonadota</taxon>
        <taxon>Alphaproteobacteria</taxon>
        <taxon>Sphingomonadales</taxon>
        <taxon>Sphingomonadaceae</taxon>
        <taxon>Sphingomonas</taxon>
    </lineage>
</organism>
<name>A0A7V8RCG5_9SPHN</name>
<protein>
    <submittedName>
        <fullName evidence="2">Uncharacterized protein</fullName>
    </submittedName>
</protein>
<feature type="transmembrane region" description="Helical" evidence="1">
    <location>
        <begin position="112"/>
        <end position="135"/>
    </location>
</feature>
<evidence type="ECO:0000256" key="1">
    <source>
        <dbReference type="SAM" id="Phobius"/>
    </source>
</evidence>
<dbReference type="AlphaFoldDB" id="A0A7V8RCG5"/>
<dbReference type="Proteomes" id="UP000589292">
    <property type="component" value="Unassembled WGS sequence"/>
</dbReference>
<proteinExistence type="predicted"/>
<feature type="transmembrane region" description="Helical" evidence="1">
    <location>
        <begin position="21"/>
        <end position="41"/>
    </location>
</feature>
<keyword evidence="1" id="KW-1133">Transmembrane helix</keyword>
<evidence type="ECO:0000313" key="3">
    <source>
        <dbReference type="Proteomes" id="UP000589292"/>
    </source>
</evidence>
<sequence length="295" mass="33141">MATEAMSPAGDRPRKLRTVTIGSITLAWAIFLVSIMAYQTYAYTGVMAVLAEWQFRTFDRFFPVATIALLTGLLALPLAIVLLLRLRQIGRSPVITRTEAIRRARVGQNFHIFVIAFTLLGATLLFAIGMTSVGINEKPYRLSVTAEPPADMSGLASLTATVRYDRLGYYQDRFLFLGRDLWLAPAVSKDSKSIRYLVQVRPQRARASARQTVSGYLRPRALPGGLKRLYENAGYSFTEPTYLLFRSKWDVRWPWFSAAGQLAALGIFSSVFWLLGRRQLKALNQQPEEHISSPD</sequence>
<keyword evidence="3" id="KW-1185">Reference proteome</keyword>
<gene>
    <name evidence="2" type="ORF">FG486_06170</name>
</gene>
<evidence type="ECO:0000313" key="2">
    <source>
        <dbReference type="EMBL" id="MBA1373918.1"/>
    </source>
</evidence>
<feature type="transmembrane region" description="Helical" evidence="1">
    <location>
        <begin position="61"/>
        <end position="84"/>
    </location>
</feature>
<comment type="caution">
    <text evidence="2">The sequence shown here is derived from an EMBL/GenBank/DDBJ whole genome shotgun (WGS) entry which is preliminary data.</text>
</comment>
<dbReference type="RefSeq" id="WP_181266928.1">
    <property type="nucleotide sequence ID" value="NZ_BAAAGB010000001.1"/>
</dbReference>
<accession>A0A7V8RCG5</accession>
<reference evidence="2 3" key="1">
    <citation type="journal article" date="1994" name="Int. J. Syst. Bacteriol.">
        <title>Phylogenetic positions of novel aerobic, bacteriochlorophyll a-containing bacteria and description of Roseococcus thiosulfatophilus gen. nov., sp. nov., Erythromicrobium ramosum gen. nov., sp. nov., and Erythrobacter litoralis sp. nov.</title>
        <authorList>
            <person name="Yurkov V."/>
            <person name="Stackebrandt E."/>
            <person name="Holmes A."/>
            <person name="Fuerst J.A."/>
            <person name="Hugenholtz P."/>
            <person name="Golecki J."/>
            <person name="Gad'on N."/>
            <person name="Gorlenko V.M."/>
            <person name="Kompantseva E.I."/>
            <person name="Drews G."/>
        </authorList>
    </citation>
    <scope>NUCLEOTIDE SEQUENCE [LARGE SCALE GENOMIC DNA]</scope>
    <source>
        <strain evidence="2 3">KR-99</strain>
    </source>
</reference>
<keyword evidence="1" id="KW-0812">Transmembrane</keyword>